<dbReference type="FunFam" id="1.20.5.170:FF:000085">
    <property type="entry name" value="bZIP transcription factor 49"/>
    <property type="match status" value="1"/>
</dbReference>
<evidence type="ECO:0000256" key="11">
    <source>
        <dbReference type="ARBA" id="ARBA00023180"/>
    </source>
</evidence>
<dbReference type="GO" id="GO:0006950">
    <property type="term" value="P:response to stress"/>
    <property type="evidence" value="ECO:0007669"/>
    <property type="project" value="UniProtKB-ARBA"/>
</dbReference>
<dbReference type="Proteomes" id="UP000541444">
    <property type="component" value="Unassembled WGS sequence"/>
</dbReference>
<reference evidence="16 17" key="1">
    <citation type="journal article" date="2020" name="IScience">
        <title>Genome Sequencing of the Endangered Kingdonia uniflora (Circaeasteraceae, Ranunculales) Reveals Potential Mechanisms of Evolutionary Specialization.</title>
        <authorList>
            <person name="Sun Y."/>
            <person name="Deng T."/>
            <person name="Zhang A."/>
            <person name="Moore M.J."/>
            <person name="Landis J.B."/>
            <person name="Lin N."/>
            <person name="Zhang H."/>
            <person name="Zhang X."/>
            <person name="Huang J."/>
            <person name="Zhang X."/>
            <person name="Sun H."/>
            <person name="Wang H."/>
        </authorList>
    </citation>
    <scope>NUCLEOTIDE SEQUENCE [LARGE SCALE GENOMIC DNA]</scope>
    <source>
        <strain evidence="16">TB1705</strain>
        <tissue evidence="16">Leaf</tissue>
    </source>
</reference>
<dbReference type="PANTHER" id="PTHR47416:SF3">
    <property type="entry name" value="BZIP TRANSCRIPTION FACTOR 17-RELATED"/>
    <property type="match status" value="1"/>
</dbReference>
<evidence type="ECO:0000313" key="16">
    <source>
        <dbReference type="EMBL" id="KAF6149379.1"/>
    </source>
</evidence>
<evidence type="ECO:0000313" key="17">
    <source>
        <dbReference type="Proteomes" id="UP000541444"/>
    </source>
</evidence>
<dbReference type="GO" id="GO:0003700">
    <property type="term" value="F:DNA-binding transcription factor activity"/>
    <property type="evidence" value="ECO:0007669"/>
    <property type="project" value="InterPro"/>
</dbReference>
<gene>
    <name evidence="16" type="ORF">GIB67_016917</name>
</gene>
<dbReference type="EMBL" id="JACGCM010001796">
    <property type="protein sequence ID" value="KAF6149379.1"/>
    <property type="molecule type" value="Genomic_DNA"/>
</dbReference>
<keyword evidence="17" id="KW-1185">Reference proteome</keyword>
<dbReference type="PANTHER" id="PTHR47416">
    <property type="entry name" value="BASIC-LEUCINE ZIPPER TRANSCRIPTION FACTOR F-RELATED"/>
    <property type="match status" value="1"/>
</dbReference>
<evidence type="ECO:0000256" key="3">
    <source>
        <dbReference type="ARBA" id="ARBA00007163"/>
    </source>
</evidence>
<feature type="region of interest" description="Disordered" evidence="13">
    <location>
        <begin position="520"/>
        <end position="563"/>
    </location>
</feature>
<feature type="compositionally biased region" description="Polar residues" evidence="13">
    <location>
        <begin position="106"/>
        <end position="116"/>
    </location>
</feature>
<dbReference type="AlphaFoldDB" id="A0A7J7M3C7"/>
<keyword evidence="9 14" id="KW-0472">Membrane</keyword>
<dbReference type="PROSITE" id="PS50217">
    <property type="entry name" value="BZIP"/>
    <property type="match status" value="1"/>
</dbReference>
<comment type="similarity">
    <text evidence="3">Belongs to the bZIP family.</text>
</comment>
<evidence type="ECO:0000256" key="12">
    <source>
        <dbReference type="ARBA" id="ARBA00023242"/>
    </source>
</evidence>
<evidence type="ECO:0000256" key="4">
    <source>
        <dbReference type="ARBA" id="ARBA00022692"/>
    </source>
</evidence>
<sequence length="718" mass="77722">MEINTDTTSSFEFNSNNFPPLETEFVSDDFMLGLDQFDFSLDFLASDEFLLSDDGSGTFGGLNSTNQGDVGDVFRVLNSSDSPNCGSCDREGLVEEGSDDGCKVLNSDSPGSSTISVVRHDSSNGSLGFADFKVSNSQSPEFVSFNRESSQDSRGSNSPSADSPNSCNDHLNIVVDNNVDEKINLDKEKKRSLLKRKKENEDENPNISLNLNPSNAPSRRSVQFSRVSENSDNVGGLDDNKKKARLIRNRESAQLSRQRKKHYVEELEDKVKSMHSIITDLNSKISFVMAENVSLRQQLGGPPPGVVYPPPVMGPMHYPWVPYAPYPMRQQGSQVPLVPIPRLKPQQPTPAPKTKKKTESKKSEGRTKKVASVSFLGMLFFMLLFGGLVPFVNVRYGEKRETVLNGLGFDGQPRGRVLTVNGSGSCEGVGVKRPNCRRDLEQNEKVGADGFAHSGNSSEPLVASLYVPRNDKLVKIDGNLIINSVLASERAEASKDTKASTSNARETGLAIAGHVGPALAEGGRNVNGHSHSYRNPSDRLKALSPGSRDTYKDNSKTSAADGSQQKWFREGLAGPIFSSGMCTEVFQFITSPESGKPGGIIPATVVNNSSKHPVNKKMSRRILNGIPIPLPGSSFNGSSSKNESFNGNNSNKAVSSSMVVSVLVDPRDGEGNEVDGVITPPKSFSRIFVVVLIDSVKYVTYSCMLPLKGSPGPHLVTT</sequence>
<evidence type="ECO:0000256" key="8">
    <source>
        <dbReference type="ARBA" id="ARBA00023125"/>
    </source>
</evidence>
<dbReference type="Pfam" id="PF00170">
    <property type="entry name" value="bZIP_1"/>
    <property type="match status" value="1"/>
</dbReference>
<evidence type="ECO:0000256" key="14">
    <source>
        <dbReference type="SAM" id="Phobius"/>
    </source>
</evidence>
<keyword evidence="12" id="KW-0539">Nucleus</keyword>
<evidence type="ECO:0000256" key="9">
    <source>
        <dbReference type="ARBA" id="ARBA00023136"/>
    </source>
</evidence>
<name>A0A7J7M3C7_9MAGN</name>
<dbReference type="CDD" id="cd14704">
    <property type="entry name" value="bZIP_HY5-like"/>
    <property type="match status" value="1"/>
</dbReference>
<dbReference type="Gene3D" id="1.20.5.170">
    <property type="match status" value="1"/>
</dbReference>
<keyword evidence="10" id="KW-0804">Transcription</keyword>
<feature type="compositionally biased region" description="Polar residues" evidence="13">
    <location>
        <begin position="143"/>
        <end position="169"/>
    </location>
</feature>
<feature type="region of interest" description="Disordered" evidence="13">
    <location>
        <begin position="339"/>
        <end position="367"/>
    </location>
</feature>
<accession>A0A7J7M3C7</accession>
<dbReference type="GO" id="GO:0005634">
    <property type="term" value="C:nucleus"/>
    <property type="evidence" value="ECO:0007669"/>
    <property type="project" value="UniProtKB-SubCell"/>
</dbReference>
<keyword evidence="4 14" id="KW-0812">Transmembrane</keyword>
<evidence type="ECO:0000256" key="1">
    <source>
        <dbReference type="ARBA" id="ARBA00004123"/>
    </source>
</evidence>
<evidence type="ECO:0000259" key="15">
    <source>
        <dbReference type="PROSITE" id="PS50217"/>
    </source>
</evidence>
<evidence type="ECO:0000256" key="5">
    <source>
        <dbReference type="ARBA" id="ARBA00022824"/>
    </source>
</evidence>
<dbReference type="SMART" id="SM00338">
    <property type="entry name" value="BRLZ"/>
    <property type="match status" value="1"/>
</dbReference>
<dbReference type="GO" id="GO:0003677">
    <property type="term" value="F:DNA binding"/>
    <property type="evidence" value="ECO:0007669"/>
    <property type="project" value="UniProtKB-KW"/>
</dbReference>
<keyword evidence="6 14" id="KW-1133">Transmembrane helix</keyword>
<dbReference type="SUPFAM" id="SSF57959">
    <property type="entry name" value="Leucine zipper domain"/>
    <property type="match status" value="1"/>
</dbReference>
<evidence type="ECO:0000256" key="13">
    <source>
        <dbReference type="SAM" id="MobiDB-lite"/>
    </source>
</evidence>
<feature type="compositionally biased region" description="Low complexity" evidence="13">
    <location>
        <begin position="205"/>
        <end position="218"/>
    </location>
</feature>
<evidence type="ECO:0000256" key="7">
    <source>
        <dbReference type="ARBA" id="ARBA00023015"/>
    </source>
</evidence>
<feature type="domain" description="BZIP" evidence="15">
    <location>
        <begin position="239"/>
        <end position="299"/>
    </location>
</feature>
<evidence type="ECO:0000256" key="6">
    <source>
        <dbReference type="ARBA" id="ARBA00022989"/>
    </source>
</evidence>
<feature type="region of interest" description="Disordered" evidence="13">
    <location>
        <begin position="99"/>
        <end position="119"/>
    </location>
</feature>
<proteinExistence type="inferred from homology"/>
<keyword evidence="7" id="KW-0805">Transcription regulation</keyword>
<protein>
    <recommendedName>
        <fullName evidence="15">BZIP domain-containing protein</fullName>
    </recommendedName>
</protein>
<keyword evidence="5" id="KW-0256">Endoplasmic reticulum</keyword>
<keyword evidence="8" id="KW-0238">DNA-binding</keyword>
<comment type="caution">
    <text evidence="16">The sequence shown here is derived from an EMBL/GenBank/DDBJ whole genome shotgun (WGS) entry which is preliminary data.</text>
</comment>
<feature type="transmembrane region" description="Helical" evidence="14">
    <location>
        <begin position="370"/>
        <end position="392"/>
    </location>
</feature>
<dbReference type="OrthoDB" id="295274at2759"/>
<comment type="subcellular location">
    <subcellularLocation>
        <location evidence="2">Endoplasmic reticulum membrane</location>
        <topology evidence="2">Single-pass membrane protein</topology>
    </subcellularLocation>
    <subcellularLocation>
        <location evidence="1">Nucleus</location>
    </subcellularLocation>
</comment>
<keyword evidence="11" id="KW-0325">Glycoprotein</keyword>
<evidence type="ECO:0000256" key="10">
    <source>
        <dbReference type="ARBA" id="ARBA00023163"/>
    </source>
</evidence>
<dbReference type="GO" id="GO:0005789">
    <property type="term" value="C:endoplasmic reticulum membrane"/>
    <property type="evidence" value="ECO:0007669"/>
    <property type="project" value="UniProtKB-SubCell"/>
</dbReference>
<dbReference type="InterPro" id="IPR004827">
    <property type="entry name" value="bZIP"/>
</dbReference>
<feature type="region of interest" description="Disordered" evidence="13">
    <location>
        <begin position="143"/>
        <end position="171"/>
    </location>
</feature>
<evidence type="ECO:0000256" key="2">
    <source>
        <dbReference type="ARBA" id="ARBA00004389"/>
    </source>
</evidence>
<dbReference type="InterPro" id="IPR046347">
    <property type="entry name" value="bZIP_sf"/>
</dbReference>
<organism evidence="16 17">
    <name type="scientific">Kingdonia uniflora</name>
    <dbReference type="NCBI Taxonomy" id="39325"/>
    <lineage>
        <taxon>Eukaryota</taxon>
        <taxon>Viridiplantae</taxon>
        <taxon>Streptophyta</taxon>
        <taxon>Embryophyta</taxon>
        <taxon>Tracheophyta</taxon>
        <taxon>Spermatophyta</taxon>
        <taxon>Magnoliopsida</taxon>
        <taxon>Ranunculales</taxon>
        <taxon>Circaeasteraceae</taxon>
        <taxon>Kingdonia</taxon>
    </lineage>
</organism>
<feature type="region of interest" description="Disordered" evidence="13">
    <location>
        <begin position="194"/>
        <end position="239"/>
    </location>
</feature>
<feature type="compositionally biased region" description="Polar residues" evidence="13">
    <location>
        <begin position="220"/>
        <end position="233"/>
    </location>
</feature>